<name>A0AA88YBA3_PINIB</name>
<dbReference type="Proteomes" id="UP001186944">
    <property type="component" value="Unassembled WGS sequence"/>
</dbReference>
<comment type="caution">
    <text evidence="5">The sequence shown here is derived from an EMBL/GenBank/DDBJ whole genome shotgun (WGS) entry which is preliminary data.</text>
</comment>
<dbReference type="PROSITE" id="PS50097">
    <property type="entry name" value="BTB"/>
    <property type="match status" value="1"/>
</dbReference>
<feature type="domain" description="BTB" evidence="4">
    <location>
        <begin position="43"/>
        <end position="110"/>
    </location>
</feature>
<dbReference type="AlphaFoldDB" id="A0AA88YBA3"/>
<dbReference type="SMART" id="SM00875">
    <property type="entry name" value="BACK"/>
    <property type="match status" value="1"/>
</dbReference>
<dbReference type="EMBL" id="VSWD01000005">
    <property type="protein sequence ID" value="KAK3101944.1"/>
    <property type="molecule type" value="Genomic_DNA"/>
</dbReference>
<gene>
    <name evidence="5" type="ORF">FSP39_007540</name>
</gene>
<dbReference type="SUPFAM" id="SSF54695">
    <property type="entry name" value="POZ domain"/>
    <property type="match status" value="1"/>
</dbReference>
<organism evidence="5 6">
    <name type="scientific">Pinctada imbricata</name>
    <name type="common">Atlantic pearl-oyster</name>
    <name type="synonym">Pinctada martensii</name>
    <dbReference type="NCBI Taxonomy" id="66713"/>
    <lineage>
        <taxon>Eukaryota</taxon>
        <taxon>Metazoa</taxon>
        <taxon>Spiralia</taxon>
        <taxon>Lophotrochozoa</taxon>
        <taxon>Mollusca</taxon>
        <taxon>Bivalvia</taxon>
        <taxon>Autobranchia</taxon>
        <taxon>Pteriomorphia</taxon>
        <taxon>Pterioida</taxon>
        <taxon>Pterioidea</taxon>
        <taxon>Pteriidae</taxon>
        <taxon>Pinctada</taxon>
    </lineage>
</organism>
<keyword evidence="2" id="KW-0677">Repeat</keyword>
<dbReference type="InterPro" id="IPR011705">
    <property type="entry name" value="BACK"/>
</dbReference>
<dbReference type="SMART" id="SM00612">
    <property type="entry name" value="Kelch"/>
    <property type="match status" value="5"/>
</dbReference>
<dbReference type="SMART" id="SM00225">
    <property type="entry name" value="BTB"/>
    <property type="match status" value="1"/>
</dbReference>
<dbReference type="InterPro" id="IPR006652">
    <property type="entry name" value="Kelch_1"/>
</dbReference>
<dbReference type="InterPro" id="IPR000210">
    <property type="entry name" value="BTB/POZ_dom"/>
</dbReference>
<dbReference type="InterPro" id="IPR011333">
    <property type="entry name" value="SKP1/BTB/POZ_sf"/>
</dbReference>
<dbReference type="Pfam" id="PF24681">
    <property type="entry name" value="Kelch_KLHDC2_KLHL20_DRC7"/>
    <property type="match status" value="1"/>
</dbReference>
<dbReference type="Pfam" id="PF07707">
    <property type="entry name" value="BACK"/>
    <property type="match status" value="1"/>
</dbReference>
<dbReference type="InterPro" id="IPR015915">
    <property type="entry name" value="Kelch-typ_b-propeller"/>
</dbReference>
<evidence type="ECO:0000259" key="4">
    <source>
        <dbReference type="PROSITE" id="PS50097"/>
    </source>
</evidence>
<evidence type="ECO:0000313" key="6">
    <source>
        <dbReference type="Proteomes" id="UP001186944"/>
    </source>
</evidence>
<dbReference type="Gene3D" id="3.30.710.10">
    <property type="entry name" value="Potassium Channel Kv1.1, Chain A"/>
    <property type="match status" value="1"/>
</dbReference>
<dbReference type="PANTHER" id="PTHR45632:SF30">
    <property type="entry name" value="BTB DOMAIN-CONTAINING PROTEIN"/>
    <property type="match status" value="1"/>
</dbReference>
<dbReference type="PANTHER" id="PTHR45632">
    <property type="entry name" value="LD33804P"/>
    <property type="match status" value="1"/>
</dbReference>
<evidence type="ECO:0000256" key="3">
    <source>
        <dbReference type="SAM" id="MobiDB-lite"/>
    </source>
</evidence>
<evidence type="ECO:0000313" key="5">
    <source>
        <dbReference type="EMBL" id="KAK3101944.1"/>
    </source>
</evidence>
<keyword evidence="1" id="KW-0880">Kelch repeat</keyword>
<proteinExistence type="predicted"/>
<reference evidence="5" key="1">
    <citation type="submission" date="2019-08" db="EMBL/GenBank/DDBJ databases">
        <title>The improved chromosome-level genome for the pearl oyster Pinctada fucata martensii using PacBio sequencing and Hi-C.</title>
        <authorList>
            <person name="Zheng Z."/>
        </authorList>
    </citation>
    <scope>NUCLEOTIDE SEQUENCE</scope>
    <source>
        <strain evidence="5">ZZ-2019</strain>
        <tissue evidence="5">Adductor muscle</tissue>
    </source>
</reference>
<feature type="region of interest" description="Disordered" evidence="3">
    <location>
        <begin position="1"/>
        <end position="25"/>
    </location>
</feature>
<dbReference type="Gene3D" id="2.120.10.80">
    <property type="entry name" value="Kelch-type beta propeller"/>
    <property type="match status" value="2"/>
</dbReference>
<dbReference type="Gene3D" id="1.25.40.420">
    <property type="match status" value="1"/>
</dbReference>
<feature type="compositionally biased region" description="Polar residues" evidence="3">
    <location>
        <begin position="1"/>
        <end position="21"/>
    </location>
</feature>
<evidence type="ECO:0000256" key="1">
    <source>
        <dbReference type="ARBA" id="ARBA00022441"/>
    </source>
</evidence>
<dbReference type="FunFam" id="1.25.40.420:FF:000001">
    <property type="entry name" value="Kelch-like family member 12"/>
    <property type="match status" value="1"/>
</dbReference>
<dbReference type="SUPFAM" id="SSF117281">
    <property type="entry name" value="Kelch motif"/>
    <property type="match status" value="1"/>
</dbReference>
<sequence>MNRMDSTGSEDNVPETPSNYSSDEHSECLISNFEVFRRDGGYSDITVKVSGKEFPCHKVILAAGSPYFKSMFESGMEESRKSTIELRQVDGEVFEKVIHFIYTGHVQITASILQELFTQAYMFQVTSLVDLCVKFFKDNMDENNCLAALTLADSHAHQQLYEYAKEFACLHFSAISRDEDFCRLSSECVIDLLSDRRLRSEGEEQVYDAAIRWLDTDADTERRHGSRFNILGCVKFPMLRKTFLLDVVGKSQHIVSDGRGRELLEDAILYHAIPARRPQLPAYQITPRISSKAFETAVLLGGRLADGLSNDVEYFKSDSKEFASLKQLPFKKRNEFAACVIGNDIFVSGGLRSGEVWKYDSTFEQWIRGASLLHPRRRHAMAAVDDSIYVLGGFDEDTVLDSVEKWNGGSNKWREAGWLSAPVENMGYVSYGKYIYLFGGKNHMEMVTSSVQRYDSETSTSTLLNRPLPVGDMCLSAAVLNSQVYVVGLEGAFRFTPDTETWDVLPDMSCPRDFVSLTVLNEKLYAFGGRRRGAKDNLYTDIIECFDPKKNTWENYGTIPVPMYSYGCVRIVLGAKYIDDS</sequence>
<dbReference type="Pfam" id="PF00651">
    <property type="entry name" value="BTB"/>
    <property type="match status" value="1"/>
</dbReference>
<evidence type="ECO:0000256" key="2">
    <source>
        <dbReference type="ARBA" id="ARBA00022737"/>
    </source>
</evidence>
<protein>
    <recommendedName>
        <fullName evidence="4">BTB domain-containing protein</fullName>
    </recommendedName>
</protein>
<dbReference type="InterPro" id="IPR017096">
    <property type="entry name" value="BTB-kelch_protein"/>
</dbReference>
<keyword evidence="6" id="KW-1185">Reference proteome</keyword>
<accession>A0AA88YBA3</accession>
<dbReference type="Pfam" id="PF01344">
    <property type="entry name" value="Kelch_1"/>
    <property type="match status" value="1"/>
</dbReference>
<dbReference type="PIRSF" id="PIRSF037037">
    <property type="entry name" value="Kelch-like_protein_gigaxonin"/>
    <property type="match status" value="1"/>
</dbReference>